<sequence length="146" mass="17187">MMSFPSLNLPPAQLKLSKEKEVFFVWCIIRKKKLLLTPEEWVRQHVIHYLINHKKTPIERINSEHLLKINGQNRRCDVVIVDNFGNPKLIIECKAPEISLDEKVFLQTSNYIQKSKAAYFWMTNGMNHVIVECKKPDVFLEELPEL</sequence>
<accession>F2IFS2</accession>
<dbReference type="EMBL" id="CP002542">
    <property type="protein sequence ID" value="AEA42530.1"/>
    <property type="molecule type" value="Genomic_DNA"/>
</dbReference>
<protein>
    <submittedName>
        <fullName evidence="2">Restriction endonuclease, type I, EcoRI, R subunit/Type III</fullName>
    </submittedName>
</protein>
<keyword evidence="3" id="KW-1185">Reference proteome</keyword>
<dbReference type="InterPro" id="IPR029464">
    <property type="entry name" value="HSDR_N"/>
</dbReference>
<dbReference type="Proteomes" id="UP000007463">
    <property type="component" value="Chromosome"/>
</dbReference>
<keyword evidence="2" id="KW-0540">Nuclease</keyword>
<organism evidence="2 3">
    <name type="scientific">Fluviicola taffensis (strain DSM 16823 / NCIMB 13979 / RW262)</name>
    <dbReference type="NCBI Taxonomy" id="755732"/>
    <lineage>
        <taxon>Bacteria</taxon>
        <taxon>Pseudomonadati</taxon>
        <taxon>Bacteroidota</taxon>
        <taxon>Flavobacteriia</taxon>
        <taxon>Flavobacteriales</taxon>
        <taxon>Crocinitomicaceae</taxon>
        <taxon>Fluviicola</taxon>
    </lineage>
</organism>
<evidence type="ECO:0000313" key="2">
    <source>
        <dbReference type="EMBL" id="AEA42530.1"/>
    </source>
</evidence>
<dbReference type="HOGENOM" id="CLU_115841_1_0_10"/>
<dbReference type="GO" id="GO:0004519">
    <property type="term" value="F:endonuclease activity"/>
    <property type="evidence" value="ECO:0007669"/>
    <property type="project" value="UniProtKB-KW"/>
</dbReference>
<dbReference type="Pfam" id="PF13588">
    <property type="entry name" value="HSDR_N_2"/>
    <property type="match status" value="1"/>
</dbReference>
<dbReference type="AlphaFoldDB" id="F2IFS2"/>
<reference evidence="2 3" key="1">
    <citation type="journal article" date="2011" name="Stand. Genomic Sci.">
        <title>Complete genome sequence of the gliding freshwater bacterium Fluviicola taffensis type strain (RW262).</title>
        <authorList>
            <person name="Woyke T."/>
            <person name="Chertkov O."/>
            <person name="Lapidus A."/>
            <person name="Nolan M."/>
            <person name="Lucas S."/>
            <person name="Del Rio T.G."/>
            <person name="Tice H."/>
            <person name="Cheng J.F."/>
            <person name="Tapia R."/>
            <person name="Han C."/>
            <person name="Goodwin L."/>
            <person name="Pitluck S."/>
            <person name="Liolios K."/>
            <person name="Pagani I."/>
            <person name="Ivanova N."/>
            <person name="Huntemann M."/>
            <person name="Mavromatis K."/>
            <person name="Mikhailova N."/>
            <person name="Pati A."/>
            <person name="Chen A."/>
            <person name="Palaniappan K."/>
            <person name="Land M."/>
            <person name="Hauser L."/>
            <person name="Brambilla E.M."/>
            <person name="Rohde M."/>
            <person name="Mwirichia R."/>
            <person name="Sikorski J."/>
            <person name="Tindall B.J."/>
            <person name="Goker M."/>
            <person name="Bristow J."/>
            <person name="Eisen J.A."/>
            <person name="Markowitz V."/>
            <person name="Hugenholtz P."/>
            <person name="Klenk H.P."/>
            <person name="Kyrpides N.C."/>
        </authorList>
    </citation>
    <scope>NUCLEOTIDE SEQUENCE [LARGE SCALE GENOMIC DNA]</scope>
    <source>
        <strain evidence="3">DSM 16823 / RW262 / RW262</strain>
    </source>
</reference>
<dbReference type="RefSeq" id="WP_013685304.1">
    <property type="nucleotide sequence ID" value="NC_015321.1"/>
</dbReference>
<keyword evidence="2" id="KW-0378">Hydrolase</keyword>
<proteinExistence type="predicted"/>
<evidence type="ECO:0000259" key="1">
    <source>
        <dbReference type="Pfam" id="PF13588"/>
    </source>
</evidence>
<gene>
    <name evidence="2" type="ordered locus">Fluta_0525</name>
</gene>
<dbReference type="eggNOG" id="COG4096">
    <property type="taxonomic scope" value="Bacteria"/>
</dbReference>
<dbReference type="OrthoDB" id="9790377at2"/>
<name>F2IFS2_FLUTR</name>
<evidence type="ECO:0000313" key="3">
    <source>
        <dbReference type="Proteomes" id="UP000007463"/>
    </source>
</evidence>
<reference evidence="3" key="2">
    <citation type="submission" date="2011-02" db="EMBL/GenBank/DDBJ databases">
        <title>The complete genome of Fluviicola taffensis DSM 16823.</title>
        <authorList>
            <consortium name="US DOE Joint Genome Institute (JGI-PGF)"/>
            <person name="Lucas S."/>
            <person name="Copeland A."/>
            <person name="Lapidus A."/>
            <person name="Bruce D."/>
            <person name="Goodwin L."/>
            <person name="Pitluck S."/>
            <person name="Kyrpides N."/>
            <person name="Mavromatis K."/>
            <person name="Ivanova N."/>
            <person name="Mikhailova N."/>
            <person name="Pagani I."/>
            <person name="Chertkov O."/>
            <person name="Detter J.C."/>
            <person name="Han C."/>
            <person name="Tapia R."/>
            <person name="Land M."/>
            <person name="Hauser L."/>
            <person name="Markowitz V."/>
            <person name="Cheng J.-F."/>
            <person name="Hugenholtz P."/>
            <person name="Woyke T."/>
            <person name="Wu D."/>
            <person name="Tindall B."/>
            <person name="Pomrenke H.G."/>
            <person name="Brambilla E."/>
            <person name="Klenk H.-P."/>
            <person name="Eisen J.A."/>
        </authorList>
    </citation>
    <scope>NUCLEOTIDE SEQUENCE [LARGE SCALE GENOMIC DNA]</scope>
    <source>
        <strain evidence="3">DSM 16823 / RW262 / RW262</strain>
    </source>
</reference>
<keyword evidence="2" id="KW-0255">Endonuclease</keyword>
<dbReference type="STRING" id="755732.Fluta_0525"/>
<feature type="domain" description="Type I restriction enzyme R protein N-terminal" evidence="1">
    <location>
        <begin position="38"/>
        <end position="145"/>
    </location>
</feature>
<dbReference type="KEGG" id="fte:Fluta_0525"/>